<organism evidence="1 2">
    <name type="scientific">Prosthecodimorpha hirschii</name>
    <dbReference type="NCBI Taxonomy" id="665126"/>
    <lineage>
        <taxon>Bacteria</taxon>
        <taxon>Pseudomonadati</taxon>
        <taxon>Pseudomonadota</taxon>
        <taxon>Alphaproteobacteria</taxon>
        <taxon>Hyphomicrobiales</taxon>
        <taxon>Ancalomicrobiaceae</taxon>
        <taxon>Prosthecodimorpha</taxon>
    </lineage>
</organism>
<keyword evidence="2" id="KW-1185">Reference proteome</keyword>
<dbReference type="AlphaFoldDB" id="A0A0P6VLF5"/>
<accession>A0A0P6VLF5</accession>
<comment type="caution">
    <text evidence="1">The sequence shown here is derived from an EMBL/GenBank/DDBJ whole genome shotgun (WGS) entry which is preliminary data.</text>
</comment>
<protein>
    <submittedName>
        <fullName evidence="1">Uncharacterized protein</fullName>
    </submittedName>
</protein>
<gene>
    <name evidence="1" type="ORF">ABB55_07215</name>
</gene>
<sequence>MVEVVLEWTARAAPVQAEGTFDGLPIYFRARWDHWSVGIGGSDPAGDPLWYYEEPYGKPDGYDASYMPQDEAHAFILAAIERYRAEQA</sequence>
<dbReference type="Proteomes" id="UP000048984">
    <property type="component" value="Unassembled WGS sequence"/>
</dbReference>
<proteinExistence type="predicted"/>
<dbReference type="EMBL" id="LJYW01000001">
    <property type="protein sequence ID" value="KPL52043.1"/>
    <property type="molecule type" value="Genomic_DNA"/>
</dbReference>
<evidence type="ECO:0000313" key="2">
    <source>
        <dbReference type="Proteomes" id="UP000048984"/>
    </source>
</evidence>
<evidence type="ECO:0000313" key="1">
    <source>
        <dbReference type="EMBL" id="KPL52043.1"/>
    </source>
</evidence>
<name>A0A0P6VLF5_9HYPH</name>
<reference evidence="1 2" key="1">
    <citation type="submission" date="2015-09" db="EMBL/GenBank/DDBJ databases">
        <authorList>
            <person name="Jackson K.R."/>
            <person name="Lunt B.L."/>
            <person name="Fisher J.N.B."/>
            <person name="Gardner A.V."/>
            <person name="Bailey M.E."/>
            <person name="Deus L.M."/>
            <person name="Earl A.S."/>
            <person name="Gibby P.D."/>
            <person name="Hartmann K.A."/>
            <person name="Liu J.E."/>
            <person name="Manci A.M."/>
            <person name="Nielsen D.A."/>
            <person name="Solomon M.B."/>
            <person name="Breakwell D.P."/>
            <person name="Burnett S.H."/>
            <person name="Grose J.H."/>
        </authorList>
    </citation>
    <scope>NUCLEOTIDE SEQUENCE [LARGE SCALE GENOMIC DNA]</scope>
    <source>
        <strain evidence="1 2">16</strain>
    </source>
</reference>
<reference evidence="1 2" key="2">
    <citation type="submission" date="2015-10" db="EMBL/GenBank/DDBJ databases">
        <title>Draft Genome Sequence of Prosthecomicrobium hirschii ATCC 27832.</title>
        <authorList>
            <person name="Daniel J."/>
            <person name="Givan S.A."/>
            <person name="Brun Y.V."/>
            <person name="Brown P.J."/>
        </authorList>
    </citation>
    <scope>NUCLEOTIDE SEQUENCE [LARGE SCALE GENOMIC DNA]</scope>
    <source>
        <strain evidence="1 2">16</strain>
    </source>
</reference>
<dbReference type="RefSeq" id="WP_054358206.1">
    <property type="nucleotide sequence ID" value="NZ_LJYW01000001.1"/>
</dbReference>